<comment type="similarity">
    <text evidence="11">Belongs to the KdpC family.</text>
</comment>
<protein>
    <recommendedName>
        <fullName evidence="11">Potassium-transporting ATPase KdpC subunit</fullName>
    </recommendedName>
    <alternativeName>
        <fullName evidence="11">ATP phosphohydrolase [potassium-transporting] C chain</fullName>
    </alternativeName>
    <alternativeName>
        <fullName evidence="11">Potassium-binding and translocating subunit C</fullName>
    </alternativeName>
    <alternativeName>
        <fullName evidence="11">Potassium-translocating ATPase C chain</fullName>
    </alternativeName>
</protein>
<keyword evidence="8 11" id="KW-1133">Transmembrane helix</keyword>
<dbReference type="Pfam" id="PF02669">
    <property type="entry name" value="KdpC"/>
    <property type="match status" value="1"/>
</dbReference>
<name>A0A2W5S4F2_CERSP</name>
<comment type="caution">
    <text evidence="12">The sequence shown here is derived from an EMBL/GenBank/DDBJ whole genome shotgun (WGS) entry which is preliminary data.</text>
</comment>
<evidence type="ECO:0000256" key="8">
    <source>
        <dbReference type="ARBA" id="ARBA00022989"/>
    </source>
</evidence>
<dbReference type="PANTHER" id="PTHR30042">
    <property type="entry name" value="POTASSIUM-TRANSPORTING ATPASE C CHAIN"/>
    <property type="match status" value="1"/>
</dbReference>
<dbReference type="PIRSF" id="PIRSF001296">
    <property type="entry name" value="K_ATPase_KdpC"/>
    <property type="match status" value="1"/>
</dbReference>
<evidence type="ECO:0000256" key="1">
    <source>
        <dbReference type="ARBA" id="ARBA00022448"/>
    </source>
</evidence>
<evidence type="ECO:0000256" key="3">
    <source>
        <dbReference type="ARBA" id="ARBA00022538"/>
    </source>
</evidence>
<keyword evidence="3 11" id="KW-0633">Potassium transport</keyword>
<evidence type="ECO:0000256" key="4">
    <source>
        <dbReference type="ARBA" id="ARBA00022692"/>
    </source>
</evidence>
<evidence type="ECO:0000256" key="9">
    <source>
        <dbReference type="ARBA" id="ARBA00023065"/>
    </source>
</evidence>
<evidence type="ECO:0000256" key="5">
    <source>
        <dbReference type="ARBA" id="ARBA00022741"/>
    </source>
</evidence>
<keyword evidence="4 11" id="KW-0812">Transmembrane</keyword>
<dbReference type="AlphaFoldDB" id="A0A2W5S4F2"/>
<feature type="transmembrane region" description="Helical" evidence="11">
    <location>
        <begin position="12"/>
        <end position="35"/>
    </location>
</feature>
<comment type="subcellular location">
    <subcellularLocation>
        <location evidence="11">Cell membrane</location>
        <topology evidence="11">Single-pass membrane protein</topology>
    </subcellularLocation>
</comment>
<dbReference type="GO" id="GO:0008556">
    <property type="term" value="F:P-type potassium transmembrane transporter activity"/>
    <property type="evidence" value="ECO:0007669"/>
    <property type="project" value="InterPro"/>
</dbReference>
<reference evidence="12 13" key="1">
    <citation type="submission" date="2017-08" db="EMBL/GenBank/DDBJ databases">
        <title>Infants hospitalized years apart are colonized by the same room-sourced microbial strains.</title>
        <authorList>
            <person name="Brooks B."/>
            <person name="Olm M.R."/>
            <person name="Firek B.A."/>
            <person name="Baker R."/>
            <person name="Thomas B.C."/>
            <person name="Morowitz M.J."/>
            <person name="Banfield J.F."/>
        </authorList>
    </citation>
    <scope>NUCLEOTIDE SEQUENCE [LARGE SCALE GENOMIC DNA]</scope>
    <source>
        <strain evidence="12">S2_003_000_R2_11</strain>
    </source>
</reference>
<dbReference type="InterPro" id="IPR003820">
    <property type="entry name" value="KdpC"/>
</dbReference>
<sequence length="189" mass="19553">MLKQVRPAILMLLGFTVITGIAYPLAIAGIAQAVFPYQANGSLIERNGAIIGSELIGQAFTGPTYFHGRPSAAGAGYDAGASSGSNLGPTSAALVERVTAETERLRAENGGQQVPMDLVTTSASGLDPHISPEAALFQADRVATARGIDPSLVRELVQRHIEPRSLGVLGEPVVNVLKLNLALDAASQG</sequence>
<dbReference type="Proteomes" id="UP000248975">
    <property type="component" value="Unassembled WGS sequence"/>
</dbReference>
<dbReference type="NCBIfam" id="TIGR00681">
    <property type="entry name" value="kdpC"/>
    <property type="match status" value="1"/>
</dbReference>
<proteinExistence type="inferred from homology"/>
<evidence type="ECO:0000313" key="12">
    <source>
        <dbReference type="EMBL" id="PZQ96926.1"/>
    </source>
</evidence>
<keyword evidence="6 11" id="KW-0067">ATP-binding</keyword>
<evidence type="ECO:0000256" key="10">
    <source>
        <dbReference type="ARBA" id="ARBA00023136"/>
    </source>
</evidence>
<dbReference type="GO" id="GO:0005524">
    <property type="term" value="F:ATP binding"/>
    <property type="evidence" value="ECO:0007669"/>
    <property type="project" value="UniProtKB-UniRule"/>
</dbReference>
<keyword evidence="1 11" id="KW-0813">Transport</keyword>
<evidence type="ECO:0000256" key="6">
    <source>
        <dbReference type="ARBA" id="ARBA00022840"/>
    </source>
</evidence>
<comment type="subunit">
    <text evidence="11">The system is composed of three essential subunits: KdpA, KdpB and KdpC.</text>
</comment>
<evidence type="ECO:0000256" key="11">
    <source>
        <dbReference type="HAMAP-Rule" id="MF_00276"/>
    </source>
</evidence>
<dbReference type="EMBL" id="QFQS01000003">
    <property type="protein sequence ID" value="PZQ96926.1"/>
    <property type="molecule type" value="Genomic_DNA"/>
</dbReference>
<evidence type="ECO:0000313" key="13">
    <source>
        <dbReference type="Proteomes" id="UP000248975"/>
    </source>
</evidence>
<accession>A0A2W5S4F2</accession>
<comment type="function">
    <text evidence="11">Part of the high-affinity ATP-driven potassium transport (or Kdp) system, which catalyzes the hydrolysis of ATP coupled with the electrogenic transport of potassium into the cytoplasm. This subunit acts as a catalytic chaperone that increases the ATP-binding affinity of the ATP-hydrolyzing subunit KdpB by the formation of a transient KdpB/KdpC/ATP ternary complex.</text>
</comment>
<dbReference type="NCBIfam" id="NF001454">
    <property type="entry name" value="PRK00315.1"/>
    <property type="match status" value="1"/>
</dbReference>
<gene>
    <name evidence="11" type="primary">kdpC</name>
    <name evidence="12" type="ORF">DI533_15325</name>
</gene>
<evidence type="ECO:0000256" key="2">
    <source>
        <dbReference type="ARBA" id="ARBA00022475"/>
    </source>
</evidence>
<dbReference type="HAMAP" id="MF_00276">
    <property type="entry name" value="KdpC"/>
    <property type="match status" value="1"/>
</dbReference>
<keyword evidence="10 11" id="KW-0472">Membrane</keyword>
<keyword evidence="2 11" id="KW-1003">Cell membrane</keyword>
<keyword evidence="5 11" id="KW-0547">Nucleotide-binding</keyword>
<organism evidence="12 13">
    <name type="scientific">Cereibacter sphaeroides</name>
    <name type="common">Rhodobacter sphaeroides</name>
    <dbReference type="NCBI Taxonomy" id="1063"/>
    <lineage>
        <taxon>Bacteria</taxon>
        <taxon>Pseudomonadati</taxon>
        <taxon>Pseudomonadota</taxon>
        <taxon>Alphaproteobacteria</taxon>
        <taxon>Rhodobacterales</taxon>
        <taxon>Paracoccaceae</taxon>
        <taxon>Cereibacter</taxon>
    </lineage>
</organism>
<evidence type="ECO:0000256" key="7">
    <source>
        <dbReference type="ARBA" id="ARBA00022958"/>
    </source>
</evidence>
<keyword evidence="9 11" id="KW-0406">Ion transport</keyword>
<dbReference type="GO" id="GO:0005886">
    <property type="term" value="C:plasma membrane"/>
    <property type="evidence" value="ECO:0007669"/>
    <property type="project" value="UniProtKB-SubCell"/>
</dbReference>
<dbReference type="PANTHER" id="PTHR30042:SF2">
    <property type="entry name" value="POTASSIUM-TRANSPORTING ATPASE KDPC SUBUNIT"/>
    <property type="match status" value="1"/>
</dbReference>
<keyword evidence="7 11" id="KW-0630">Potassium</keyword>